<feature type="compositionally biased region" description="Low complexity" evidence="1">
    <location>
        <begin position="227"/>
        <end position="245"/>
    </location>
</feature>
<proteinExistence type="predicted"/>
<organism evidence="3">
    <name type="scientific">Streptomyces sp. NBC_00003</name>
    <dbReference type="NCBI Taxonomy" id="2903608"/>
    <lineage>
        <taxon>Bacteria</taxon>
        <taxon>Bacillati</taxon>
        <taxon>Actinomycetota</taxon>
        <taxon>Actinomycetes</taxon>
        <taxon>Kitasatosporales</taxon>
        <taxon>Streptomycetaceae</taxon>
        <taxon>Streptomyces</taxon>
    </lineage>
</organism>
<dbReference type="AlphaFoldDB" id="A0AAU2V942"/>
<gene>
    <name evidence="3" type="ORF">OG549_25240</name>
</gene>
<protein>
    <submittedName>
        <fullName evidence="3">Uncharacterized protein</fullName>
    </submittedName>
</protein>
<feature type="region of interest" description="Disordered" evidence="1">
    <location>
        <begin position="183"/>
        <end position="274"/>
    </location>
</feature>
<evidence type="ECO:0000313" key="3">
    <source>
        <dbReference type="EMBL" id="WTW63684.1"/>
    </source>
</evidence>
<feature type="transmembrane region" description="Helical" evidence="2">
    <location>
        <begin position="161"/>
        <end position="181"/>
    </location>
</feature>
<evidence type="ECO:0000256" key="1">
    <source>
        <dbReference type="SAM" id="MobiDB-lite"/>
    </source>
</evidence>
<feature type="region of interest" description="Disordered" evidence="1">
    <location>
        <begin position="1"/>
        <end position="127"/>
    </location>
</feature>
<keyword evidence="2" id="KW-0472">Membrane</keyword>
<keyword evidence="2" id="KW-0812">Transmembrane</keyword>
<name>A0AAU2V942_9ACTN</name>
<accession>A0AAU2V942</accession>
<keyword evidence="2" id="KW-1133">Transmembrane helix</keyword>
<feature type="compositionally biased region" description="Low complexity" evidence="1">
    <location>
        <begin position="258"/>
        <end position="274"/>
    </location>
</feature>
<dbReference type="EMBL" id="CP108318">
    <property type="protein sequence ID" value="WTW63684.1"/>
    <property type="molecule type" value="Genomic_DNA"/>
</dbReference>
<sequence>MDSRITNGPGGQPGPGHPVGDQPPRDGTMQLGVFAQESTTPTRRLTKPDPRLTKPEPQAAKPDPRVARAEPQATMPTPQFTKPEPQATMPMRQFTKPEQHAVKPEPQAARPEPQAVAPDPEPVSRSMTQKIPIFKPLRAASAEQAVFVDVSGKRGKKLRRLGWVFGLAATGFAVALVGSLLGGSARAPGLDLPDKADAVTAPPKATASQAPQPKASPSKKAVAPVHTASKAPSPKTPKSSHSATPVTGHSPVNTKVSPRPTTSRKPAARAASPA</sequence>
<evidence type="ECO:0000256" key="2">
    <source>
        <dbReference type="SAM" id="Phobius"/>
    </source>
</evidence>
<feature type="compositionally biased region" description="Low complexity" evidence="1">
    <location>
        <begin position="104"/>
        <end position="118"/>
    </location>
</feature>
<reference evidence="3" key="1">
    <citation type="submission" date="2022-10" db="EMBL/GenBank/DDBJ databases">
        <title>The complete genomes of actinobacterial strains from the NBC collection.</title>
        <authorList>
            <person name="Joergensen T.S."/>
            <person name="Alvarez Arevalo M."/>
            <person name="Sterndorff E.B."/>
            <person name="Faurdal D."/>
            <person name="Vuksanovic O."/>
            <person name="Mourched A.-S."/>
            <person name="Charusanti P."/>
            <person name="Shaw S."/>
            <person name="Blin K."/>
            <person name="Weber T."/>
        </authorList>
    </citation>
    <scope>NUCLEOTIDE SEQUENCE</scope>
    <source>
        <strain evidence="3">NBC_00003</strain>
    </source>
</reference>